<comment type="similarity">
    <text evidence="1">Belongs to the paraoxonase family.</text>
</comment>
<dbReference type="Pfam" id="PF01731">
    <property type="entry name" value="Arylesterase"/>
    <property type="match status" value="1"/>
</dbReference>
<dbReference type="OrthoDB" id="5307922at2759"/>
<dbReference type="GO" id="GO:0046872">
    <property type="term" value="F:metal ion binding"/>
    <property type="evidence" value="ECO:0007669"/>
    <property type="project" value="UniProtKB-KW"/>
</dbReference>
<evidence type="ECO:0008006" key="9">
    <source>
        <dbReference type="Google" id="ProtNLM"/>
    </source>
</evidence>
<evidence type="ECO:0000256" key="6">
    <source>
        <dbReference type="PIRSR" id="PIRSR602640-2"/>
    </source>
</evidence>
<feature type="binding site" evidence="6">
    <location>
        <position position="229"/>
    </location>
    <ligand>
        <name>Ca(2+)</name>
        <dbReference type="ChEBI" id="CHEBI:29108"/>
        <label>1</label>
        <note>catalytic</note>
    </ligand>
</feature>
<accession>A0A1Y1W648</accession>
<dbReference type="InterPro" id="IPR002640">
    <property type="entry name" value="Arylesterase"/>
</dbReference>
<organism evidence="7 8">
    <name type="scientific">Linderina pennispora</name>
    <dbReference type="NCBI Taxonomy" id="61395"/>
    <lineage>
        <taxon>Eukaryota</taxon>
        <taxon>Fungi</taxon>
        <taxon>Fungi incertae sedis</taxon>
        <taxon>Zoopagomycota</taxon>
        <taxon>Kickxellomycotina</taxon>
        <taxon>Kickxellomycetes</taxon>
        <taxon>Kickxellales</taxon>
        <taxon>Kickxellaceae</taxon>
        <taxon>Linderina</taxon>
    </lineage>
</organism>
<feature type="binding site" evidence="6">
    <location>
        <position position="172"/>
    </location>
    <ligand>
        <name>Ca(2+)</name>
        <dbReference type="ChEBI" id="CHEBI:29108"/>
        <label>1</label>
        <note>catalytic</note>
    </ligand>
</feature>
<feature type="active site" description="Proton acceptor" evidence="5">
    <location>
        <position position="117"/>
    </location>
</feature>
<evidence type="ECO:0000256" key="2">
    <source>
        <dbReference type="ARBA" id="ARBA00022801"/>
    </source>
</evidence>
<dbReference type="GeneID" id="63804417"/>
<feature type="binding site" evidence="6">
    <location>
        <position position="173"/>
    </location>
    <ligand>
        <name>Ca(2+)</name>
        <dbReference type="ChEBI" id="CHEBI:29108"/>
        <label>1</label>
        <note>catalytic</note>
    </ligand>
</feature>
<keyword evidence="6" id="KW-0106">Calcium</keyword>
<dbReference type="SUPFAM" id="SSF63829">
    <property type="entry name" value="Calcium-dependent phosphotriesterase"/>
    <property type="match status" value="1"/>
</dbReference>
<dbReference type="PANTHER" id="PTHR11799:SF12">
    <property type="entry name" value="PARAOXONASE-RELATED"/>
    <property type="match status" value="1"/>
</dbReference>
<evidence type="ECO:0000256" key="4">
    <source>
        <dbReference type="ARBA" id="ARBA00023180"/>
    </source>
</evidence>
<evidence type="ECO:0000313" key="8">
    <source>
        <dbReference type="Proteomes" id="UP000193922"/>
    </source>
</evidence>
<dbReference type="GO" id="GO:0004064">
    <property type="term" value="F:arylesterase activity"/>
    <property type="evidence" value="ECO:0007669"/>
    <property type="project" value="InterPro"/>
</dbReference>
<reference evidence="7 8" key="1">
    <citation type="submission" date="2016-07" db="EMBL/GenBank/DDBJ databases">
        <title>Pervasive Adenine N6-methylation of Active Genes in Fungi.</title>
        <authorList>
            <consortium name="DOE Joint Genome Institute"/>
            <person name="Mondo S.J."/>
            <person name="Dannebaum R.O."/>
            <person name="Kuo R.C."/>
            <person name="Labutti K."/>
            <person name="Haridas S."/>
            <person name="Kuo A."/>
            <person name="Salamov A."/>
            <person name="Ahrendt S.R."/>
            <person name="Lipzen A."/>
            <person name="Sullivan W."/>
            <person name="Andreopoulos W.B."/>
            <person name="Clum A."/>
            <person name="Lindquist E."/>
            <person name="Daum C."/>
            <person name="Ramamoorthy G.K."/>
            <person name="Gryganskyi A."/>
            <person name="Culley D."/>
            <person name="Magnuson J.K."/>
            <person name="James T.Y."/>
            <person name="O'Malley M.A."/>
            <person name="Stajich J.E."/>
            <person name="Spatafora J.W."/>
            <person name="Visel A."/>
            <person name="Grigoriev I.V."/>
        </authorList>
    </citation>
    <scope>NUCLEOTIDE SEQUENCE [LARGE SCALE GENOMIC DNA]</scope>
    <source>
        <strain evidence="7 8">ATCC 12442</strain>
    </source>
</reference>
<gene>
    <name evidence="7" type="ORF">DL89DRAFT_268039</name>
</gene>
<keyword evidence="2" id="KW-0378">Hydrolase</keyword>
<dbReference type="InterPro" id="IPR011042">
    <property type="entry name" value="6-blade_b-propeller_TolB-like"/>
</dbReference>
<keyword evidence="3" id="KW-1015">Disulfide bond</keyword>
<evidence type="ECO:0000256" key="3">
    <source>
        <dbReference type="ARBA" id="ARBA00023157"/>
    </source>
</evidence>
<name>A0A1Y1W648_9FUNG</name>
<dbReference type="AlphaFoldDB" id="A0A1Y1W648"/>
<dbReference type="InterPro" id="IPR051288">
    <property type="entry name" value="Serum_paraoxonase/arylesterase"/>
</dbReference>
<evidence type="ECO:0000256" key="1">
    <source>
        <dbReference type="ARBA" id="ARBA00008595"/>
    </source>
</evidence>
<dbReference type="PANTHER" id="PTHR11799">
    <property type="entry name" value="PARAOXONASE"/>
    <property type="match status" value="1"/>
</dbReference>
<dbReference type="EMBL" id="MCFD01000008">
    <property type="protein sequence ID" value="ORX68999.1"/>
    <property type="molecule type" value="Genomic_DNA"/>
</dbReference>
<dbReference type="RefSeq" id="XP_040742731.1">
    <property type="nucleotide sequence ID" value="XM_040887769.1"/>
</dbReference>
<evidence type="ECO:0000256" key="5">
    <source>
        <dbReference type="PIRSR" id="PIRSR602640-1"/>
    </source>
</evidence>
<proteinExistence type="inferred from homology"/>
<dbReference type="Proteomes" id="UP000193922">
    <property type="component" value="Unassembled WGS sequence"/>
</dbReference>
<keyword evidence="4" id="KW-0325">Glycoprotein</keyword>
<comment type="cofactor">
    <cofactor evidence="6">
        <name>Ca(2+)</name>
        <dbReference type="ChEBI" id="CHEBI:29108"/>
    </cofactor>
    <text evidence="6">Binds 2 calcium ions per subunit.</text>
</comment>
<keyword evidence="6" id="KW-0479">Metal-binding</keyword>
<comment type="caution">
    <text evidence="7">The sequence shown here is derived from an EMBL/GenBank/DDBJ whole genome shotgun (WGS) entry which is preliminary data.</text>
</comment>
<protein>
    <recommendedName>
        <fullName evidence="9">Calcium-dependent phosphotriesterase</fullName>
    </recommendedName>
</protein>
<sequence length="322" mass="36152">MSLGGRKVSWWVSAVAVAIGSYYAFSFVQKASMLVGVGSEYENVNTSSCRKVGQGVLHGCEDIVHWLLPDMEYDLANEVEKDHIYIMDEKDQYSELKAMERTADGALVPFSQDFRVHGFDIYWDPVDPEDMTFMFVNHQLDHNAISIFSHRRGSDYLEHMETVKSPLLHSPNNIVAMSKRAFYATNDMMFIRGALREITNNLGMALSHVVYRDDDGEFRVAAKNIRYANGIARHGEFIYVASCMDPGVQIYTIGDDHMLPTGHVYATGFLRVLEVGKFFHDPTVGLMMPTATIAAIQRRNSIERMLVGCVVCDAVVACDSAH</sequence>
<keyword evidence="8" id="KW-1185">Reference proteome</keyword>
<evidence type="ECO:0000313" key="7">
    <source>
        <dbReference type="EMBL" id="ORX68999.1"/>
    </source>
</evidence>
<dbReference type="Gene3D" id="2.120.10.30">
    <property type="entry name" value="TolB, C-terminal domain"/>
    <property type="match status" value="1"/>
</dbReference>